<comment type="caution">
    <text evidence="3">The sequence shown here is derived from an EMBL/GenBank/DDBJ whole genome shotgun (WGS) entry which is preliminary data.</text>
</comment>
<dbReference type="InterPro" id="IPR036188">
    <property type="entry name" value="FAD/NAD-bd_sf"/>
</dbReference>
<organism evidence="3 6">
    <name type="scientific">Teichococcus wenyumeiae</name>
    <dbReference type="NCBI Taxonomy" id="2478470"/>
    <lineage>
        <taxon>Bacteria</taxon>
        <taxon>Pseudomonadati</taxon>
        <taxon>Pseudomonadota</taxon>
        <taxon>Alphaproteobacteria</taxon>
        <taxon>Acetobacterales</taxon>
        <taxon>Roseomonadaceae</taxon>
        <taxon>Roseomonas</taxon>
    </lineage>
</organism>
<evidence type="ECO:0000313" key="3">
    <source>
        <dbReference type="EMBL" id="RKK05691.1"/>
    </source>
</evidence>
<protein>
    <submittedName>
        <fullName evidence="3">FAD/NAD(P)-binding oxidoreductase</fullName>
    </submittedName>
</protein>
<evidence type="ECO:0000256" key="1">
    <source>
        <dbReference type="ARBA" id="ARBA00023002"/>
    </source>
</evidence>
<dbReference type="PANTHER" id="PTHR42949:SF3">
    <property type="entry name" value="ANAEROBIC GLYCEROL-3-PHOSPHATE DEHYDROGENASE SUBUNIT B"/>
    <property type="match status" value="1"/>
</dbReference>
<dbReference type="InterPro" id="IPR051691">
    <property type="entry name" value="Metab_Enz_Cyan_OpOx_G3PDH"/>
</dbReference>
<dbReference type="InterPro" id="IPR041854">
    <property type="entry name" value="BFD-like_2Fe2S-bd_dom_sf"/>
</dbReference>
<sequence length="456" mass="47351">MKVAVVGAGPAGVRAVEALLAAGIRPVWIDEAMDGGGRIYQRPPTGMRRDARTLYGFEAARATALHAALDAAKPRADWRPETLAWNIRPGRQQLHTLSAGTHGVVEYDAAILCTGAMDRVVPVKGWTLPGVTTMGGAQIALKSQGCGIGQRVAFLGSGPLLWLVAYQYAKAGAQVAAVLDTTPFAAKAAAAPGMLRGPATFAKGLYYIGWLRAHGVRIAEGVTPLAIEGEGSVSGIRWRDAKGAEHHADCDAVGIGWGLKPEAQLADLAGVPFNFDALQHNWVPRRDAAGRTPVGGIYLAGDGSGIGGAEVAELAGARAALALLEDAGRKVETAALDRRLEKLARFRSALEKAFPFPAHLAAGLPDDAIFCRCENLTVGELRATTAGPQIPAPEVNRAKAISRAGMGRCQGRVCGAAAAEILAARLGCGVAEVGRLRGQAPVKPIPLTAPPLVTTP</sequence>
<dbReference type="Proteomes" id="UP000274097">
    <property type="component" value="Unassembled WGS sequence"/>
</dbReference>
<dbReference type="GO" id="GO:0016491">
    <property type="term" value="F:oxidoreductase activity"/>
    <property type="evidence" value="ECO:0007669"/>
    <property type="project" value="UniProtKB-KW"/>
</dbReference>
<dbReference type="InParanoid" id="A0A3A9JKD7"/>
<accession>A0A3A9JKD7</accession>
<dbReference type="InterPro" id="IPR017224">
    <property type="entry name" value="Opine_Oxase_asu/HCN_bsu"/>
</dbReference>
<dbReference type="PANTHER" id="PTHR42949">
    <property type="entry name" value="ANAEROBIC GLYCEROL-3-PHOSPHATE DEHYDROGENASE SUBUNIT B"/>
    <property type="match status" value="1"/>
</dbReference>
<dbReference type="Gene3D" id="1.10.10.1100">
    <property type="entry name" value="BFD-like [2Fe-2S]-binding domain"/>
    <property type="match status" value="1"/>
</dbReference>
<dbReference type="EMBL" id="RFLX01000003">
    <property type="protein sequence ID" value="RMI25998.1"/>
    <property type="molecule type" value="Genomic_DNA"/>
</dbReference>
<dbReference type="PIRSF" id="PIRSF037495">
    <property type="entry name" value="Opine_OX_OoxA/HcnB"/>
    <property type="match status" value="1"/>
</dbReference>
<dbReference type="Gene3D" id="3.50.50.60">
    <property type="entry name" value="FAD/NAD(P)-binding domain"/>
    <property type="match status" value="2"/>
</dbReference>
<dbReference type="Proteomes" id="UP000278036">
    <property type="component" value="Unassembled WGS sequence"/>
</dbReference>
<dbReference type="Pfam" id="PF07992">
    <property type="entry name" value="Pyr_redox_2"/>
    <property type="match status" value="1"/>
</dbReference>
<dbReference type="InterPro" id="IPR023753">
    <property type="entry name" value="FAD/NAD-binding_dom"/>
</dbReference>
<dbReference type="SUPFAM" id="SSF51905">
    <property type="entry name" value="FAD/NAD(P)-binding domain"/>
    <property type="match status" value="1"/>
</dbReference>
<evidence type="ECO:0000313" key="6">
    <source>
        <dbReference type="Proteomes" id="UP000278036"/>
    </source>
</evidence>
<reference evidence="3 6" key="1">
    <citation type="submission" date="2018-09" db="EMBL/GenBank/DDBJ databases">
        <title>Roseomonas sp. nov., isolated from feces of Tibetan antelopes in the Qinghai-Tibet plateau, China.</title>
        <authorList>
            <person name="Tian Z."/>
        </authorList>
    </citation>
    <scope>NUCLEOTIDE SEQUENCE [LARGE SCALE GENOMIC DNA]</scope>
    <source>
        <strain evidence="4 5">Z23</strain>
        <strain evidence="3 6">Z24</strain>
    </source>
</reference>
<name>A0A3A9JKD7_9PROT</name>
<keyword evidence="5" id="KW-1185">Reference proteome</keyword>
<dbReference type="EMBL" id="RAQU01000011">
    <property type="protein sequence ID" value="RKK05691.1"/>
    <property type="molecule type" value="Genomic_DNA"/>
</dbReference>
<dbReference type="PRINTS" id="PR00469">
    <property type="entry name" value="PNDRDTASEII"/>
</dbReference>
<evidence type="ECO:0000313" key="4">
    <source>
        <dbReference type="EMBL" id="RMI25998.1"/>
    </source>
</evidence>
<evidence type="ECO:0000313" key="5">
    <source>
        <dbReference type="Proteomes" id="UP000274097"/>
    </source>
</evidence>
<dbReference type="AlphaFoldDB" id="A0A3A9JKD7"/>
<keyword evidence="1" id="KW-0560">Oxidoreductase</keyword>
<feature type="domain" description="FAD/NAD(P)-binding" evidence="2">
    <location>
        <begin position="1"/>
        <end position="312"/>
    </location>
</feature>
<gene>
    <name evidence="3" type="ORF">D6Z83_02870</name>
    <name evidence="4" type="ORF">EBE87_06350</name>
</gene>
<proteinExistence type="predicted"/>
<dbReference type="OrthoDB" id="9801699at2"/>
<dbReference type="PRINTS" id="PR00368">
    <property type="entry name" value="FADPNR"/>
</dbReference>
<dbReference type="RefSeq" id="WP_120636828.1">
    <property type="nucleotide sequence ID" value="NZ_RAQU01000011.1"/>
</dbReference>
<evidence type="ECO:0000259" key="2">
    <source>
        <dbReference type="Pfam" id="PF07992"/>
    </source>
</evidence>